<dbReference type="Gene3D" id="2.130.10.30">
    <property type="entry name" value="Regulator of chromosome condensation 1/beta-lactamase-inhibitor protein II"/>
    <property type="match status" value="2"/>
</dbReference>
<accession>A0A8E2DV77</accession>
<dbReference type="Pfam" id="PF13540">
    <property type="entry name" value="RCC1_2"/>
    <property type="match status" value="1"/>
</dbReference>
<feature type="compositionally biased region" description="Acidic residues" evidence="2">
    <location>
        <begin position="537"/>
        <end position="546"/>
    </location>
</feature>
<dbReference type="PANTHER" id="PTHR45982">
    <property type="entry name" value="REGULATOR OF CHROMOSOME CONDENSATION"/>
    <property type="match status" value="1"/>
</dbReference>
<evidence type="ECO:0000313" key="4">
    <source>
        <dbReference type="EMBL" id="OCH96266.1"/>
    </source>
</evidence>
<dbReference type="InterPro" id="IPR051553">
    <property type="entry name" value="Ran_GTPase-activating"/>
</dbReference>
<dbReference type="PANTHER" id="PTHR45982:SF3">
    <property type="entry name" value="F-BOX PROTEIN POF9"/>
    <property type="match status" value="1"/>
</dbReference>
<evidence type="ECO:0000259" key="3">
    <source>
        <dbReference type="Pfam" id="PF12937"/>
    </source>
</evidence>
<dbReference type="SUPFAM" id="SSF50985">
    <property type="entry name" value="RCC1/BLIP-II"/>
    <property type="match status" value="1"/>
</dbReference>
<feature type="repeat" description="RCC1" evidence="1">
    <location>
        <begin position="76"/>
        <end position="134"/>
    </location>
</feature>
<feature type="region of interest" description="Disordered" evidence="2">
    <location>
        <begin position="537"/>
        <end position="573"/>
    </location>
</feature>
<feature type="repeat" description="RCC1" evidence="1">
    <location>
        <begin position="135"/>
        <end position="190"/>
    </location>
</feature>
<dbReference type="EMBL" id="KV722331">
    <property type="protein sequence ID" value="OCH96266.1"/>
    <property type="molecule type" value="Genomic_DNA"/>
</dbReference>
<evidence type="ECO:0000256" key="1">
    <source>
        <dbReference type="PROSITE-ProRule" id="PRU00235"/>
    </source>
</evidence>
<dbReference type="InterPro" id="IPR036047">
    <property type="entry name" value="F-box-like_dom_sf"/>
</dbReference>
<dbReference type="Proteomes" id="UP000250043">
    <property type="component" value="Unassembled WGS sequence"/>
</dbReference>
<proteinExistence type="predicted"/>
<feature type="compositionally biased region" description="Pro residues" evidence="2">
    <location>
        <begin position="558"/>
        <end position="570"/>
    </location>
</feature>
<gene>
    <name evidence="4" type="ORF">OBBRIDRAFT_787341</name>
</gene>
<dbReference type="OrthoDB" id="61110at2759"/>
<dbReference type="AlphaFoldDB" id="A0A8E2DV77"/>
<dbReference type="GO" id="GO:0005737">
    <property type="term" value="C:cytoplasm"/>
    <property type="evidence" value="ECO:0007669"/>
    <property type="project" value="TreeGrafter"/>
</dbReference>
<organism evidence="4 5">
    <name type="scientific">Obba rivulosa</name>
    <dbReference type="NCBI Taxonomy" id="1052685"/>
    <lineage>
        <taxon>Eukaryota</taxon>
        <taxon>Fungi</taxon>
        <taxon>Dikarya</taxon>
        <taxon>Basidiomycota</taxon>
        <taxon>Agaricomycotina</taxon>
        <taxon>Agaricomycetes</taxon>
        <taxon>Polyporales</taxon>
        <taxon>Gelatoporiaceae</taxon>
        <taxon>Obba</taxon>
    </lineage>
</organism>
<dbReference type="GO" id="GO:0005085">
    <property type="term" value="F:guanyl-nucleotide exchange factor activity"/>
    <property type="evidence" value="ECO:0007669"/>
    <property type="project" value="TreeGrafter"/>
</dbReference>
<dbReference type="Pfam" id="PF12937">
    <property type="entry name" value="F-box-like"/>
    <property type="match status" value="1"/>
</dbReference>
<dbReference type="PROSITE" id="PS50012">
    <property type="entry name" value="RCC1_3"/>
    <property type="match status" value="3"/>
</dbReference>
<protein>
    <submittedName>
        <fullName evidence="4">RCC1/BLIP-II protein</fullName>
    </submittedName>
</protein>
<name>A0A8E2DV77_9APHY</name>
<evidence type="ECO:0000313" key="5">
    <source>
        <dbReference type="Proteomes" id="UP000250043"/>
    </source>
</evidence>
<evidence type="ECO:0000256" key="2">
    <source>
        <dbReference type="SAM" id="MobiDB-lite"/>
    </source>
</evidence>
<dbReference type="PRINTS" id="PR00633">
    <property type="entry name" value="RCCNDNSATION"/>
</dbReference>
<dbReference type="SUPFAM" id="SSF81383">
    <property type="entry name" value="F-box domain"/>
    <property type="match status" value="1"/>
</dbReference>
<reference evidence="4 5" key="1">
    <citation type="submission" date="2016-07" db="EMBL/GenBank/DDBJ databases">
        <title>Draft genome of the white-rot fungus Obba rivulosa 3A-2.</title>
        <authorList>
            <consortium name="DOE Joint Genome Institute"/>
            <person name="Miettinen O."/>
            <person name="Riley R."/>
            <person name="Acob R."/>
            <person name="Barry K."/>
            <person name="Cullen D."/>
            <person name="De Vries R."/>
            <person name="Hainaut M."/>
            <person name="Hatakka A."/>
            <person name="Henrissat B."/>
            <person name="Hilden K."/>
            <person name="Kuo R."/>
            <person name="Labutti K."/>
            <person name="Lipzen A."/>
            <person name="Makela M.R."/>
            <person name="Sandor L."/>
            <person name="Spatafora J.W."/>
            <person name="Grigoriev I.V."/>
            <person name="Hibbett D.S."/>
        </authorList>
    </citation>
    <scope>NUCLEOTIDE SEQUENCE [LARGE SCALE GENOMIC DNA]</scope>
    <source>
        <strain evidence="4 5">3A-2</strain>
    </source>
</reference>
<dbReference type="Gene3D" id="1.20.1280.50">
    <property type="match status" value="1"/>
</dbReference>
<feature type="repeat" description="RCC1" evidence="1">
    <location>
        <begin position="448"/>
        <end position="533"/>
    </location>
</feature>
<keyword evidence="5" id="KW-1185">Reference proteome</keyword>
<dbReference type="InterPro" id="IPR000408">
    <property type="entry name" value="Reg_chr_condens"/>
</dbReference>
<dbReference type="InterPro" id="IPR009091">
    <property type="entry name" value="RCC1/BLIP-II"/>
</dbReference>
<sequence>MPRITDLPVELFLDNILPLLPNADVARLSATSHFFYQLTSDETFWHRKLQQDFNFSGADTARRTGWRFLYRRLADPRLYVWGESTQGRLGLLERELPRSHVPAGVPFPVQLHIPGVHIVSLVAGGMSFHALDSQGDIYVWGALDGSGFGLRSDGFAEPSKIAEKPMRLNLPVKFRSISCGRLHTTALDANADIWTFTSWGRPFCLVSVLLDKSSPDGTPVQIESGWAFSAVLTQSGDVLVYWPFAGRMHEVIASTNEELNQTRPLESKARPTKEEPNVIPCHWWVMQGVDPVRLPPISTCRLPELEGTGLTEEQLSEETKIVKIAGMDNYLIALTNKGHILRHDKLGGEGEYESGGWRYLPDFCDPQIIRANPAFSREGQATELPETLQITHISAHFQTFFAYTTGVKSLVLMGKSEFTPIVIPGLQNRGVISVVLGDYHYGALTSDGKLLTWGAFSKGALGLGDPAQIDVGQPGGFATEEHRQAVLRRRGFPSPPHVADPTEVKFARGEKERDMYCFAAAAAGWHTGALVIDLDPDEKEDEEEAQETVSMPGAFPTTPNPTPRIGPDPQEPGRIHILPIRRGFGPFRIGFAGRGAHIGNPGRGRGGGAS</sequence>
<dbReference type="InterPro" id="IPR001810">
    <property type="entry name" value="F-box_dom"/>
</dbReference>
<feature type="domain" description="F-box" evidence="3">
    <location>
        <begin position="4"/>
        <end position="49"/>
    </location>
</feature>